<feature type="transmembrane region" description="Helical" evidence="7">
    <location>
        <begin position="12"/>
        <end position="30"/>
    </location>
</feature>
<evidence type="ECO:0000313" key="10">
    <source>
        <dbReference type="Proteomes" id="UP000613011"/>
    </source>
</evidence>
<comment type="similarity">
    <text evidence="7">Belongs to the binding-protein-dependent transport system permease family.</text>
</comment>
<dbReference type="Pfam" id="PF00528">
    <property type="entry name" value="BPD_transp_1"/>
    <property type="match status" value="1"/>
</dbReference>
<dbReference type="PANTHER" id="PTHR30151:SF20">
    <property type="entry name" value="ABC TRANSPORTER PERMEASE PROTEIN HI_0355-RELATED"/>
    <property type="match status" value="1"/>
</dbReference>
<dbReference type="SUPFAM" id="SSF161098">
    <property type="entry name" value="MetI-like"/>
    <property type="match status" value="1"/>
</dbReference>
<evidence type="ECO:0000259" key="8">
    <source>
        <dbReference type="PROSITE" id="PS50928"/>
    </source>
</evidence>
<name>A0A937D2S1_9BURK</name>
<keyword evidence="3" id="KW-1003">Cell membrane</keyword>
<dbReference type="Proteomes" id="UP000613011">
    <property type="component" value="Unassembled WGS sequence"/>
</dbReference>
<evidence type="ECO:0000256" key="7">
    <source>
        <dbReference type="RuleBase" id="RU363032"/>
    </source>
</evidence>
<keyword evidence="5 7" id="KW-1133">Transmembrane helix</keyword>
<dbReference type="PANTHER" id="PTHR30151">
    <property type="entry name" value="ALKANE SULFONATE ABC TRANSPORTER-RELATED, MEMBRANE SUBUNIT"/>
    <property type="match status" value="1"/>
</dbReference>
<evidence type="ECO:0000256" key="6">
    <source>
        <dbReference type="ARBA" id="ARBA00023136"/>
    </source>
</evidence>
<accession>A0A937D2S1</accession>
<comment type="subcellular location">
    <subcellularLocation>
        <location evidence="1 7">Cell membrane</location>
        <topology evidence="1 7">Multi-pass membrane protein</topology>
    </subcellularLocation>
</comment>
<dbReference type="RefSeq" id="WP_201684989.1">
    <property type="nucleotide sequence ID" value="NZ_JAEQNA010000006.1"/>
</dbReference>
<organism evidence="9 10">
    <name type="scientific">Ramlibacter aurantiacus</name>
    <dbReference type="NCBI Taxonomy" id="2801330"/>
    <lineage>
        <taxon>Bacteria</taxon>
        <taxon>Pseudomonadati</taxon>
        <taxon>Pseudomonadota</taxon>
        <taxon>Betaproteobacteria</taxon>
        <taxon>Burkholderiales</taxon>
        <taxon>Comamonadaceae</taxon>
        <taxon>Ramlibacter</taxon>
    </lineage>
</organism>
<feature type="domain" description="ABC transmembrane type-1" evidence="8">
    <location>
        <begin position="55"/>
        <end position="239"/>
    </location>
</feature>
<evidence type="ECO:0000256" key="2">
    <source>
        <dbReference type="ARBA" id="ARBA00022448"/>
    </source>
</evidence>
<feature type="transmembrane region" description="Helical" evidence="7">
    <location>
        <begin position="93"/>
        <end position="119"/>
    </location>
</feature>
<keyword evidence="10" id="KW-1185">Reference proteome</keyword>
<sequence length="258" mass="27992">MRMNHRLRQALPSVVTILGLIALWELFVIITRQPAYIVPAFHDIVGAIWQRTDVLLPASWVTLQEMLVGFAFGASVGLWAGTAIHFSQLLRSGLLPIVIGSQAIPVIAIAPILIIWFGFGMTPKVIVVALITFFPVAVNTVAGLASVDRETVQLMDAFGASRRQIYTKVYVPASMPFVFAGLKNAASISAIGAIVGEWVGAHEGLGPLMISAIAGFQTTLVFAAIFYLAFMAMSMFLLVSLAERLVMPWYFVSKVAPR</sequence>
<dbReference type="CDD" id="cd06261">
    <property type="entry name" value="TM_PBP2"/>
    <property type="match status" value="1"/>
</dbReference>
<dbReference type="Gene3D" id="1.10.3720.10">
    <property type="entry name" value="MetI-like"/>
    <property type="match status" value="1"/>
</dbReference>
<reference evidence="9" key="1">
    <citation type="submission" date="2021-01" db="EMBL/GenBank/DDBJ databases">
        <title>Ramlibacter sp. strain AW1 16S ribosomal RNA gene Genome sequencing and assembly.</title>
        <authorList>
            <person name="Kang M."/>
        </authorList>
    </citation>
    <scope>NUCLEOTIDE SEQUENCE</scope>
    <source>
        <strain evidence="9">AW1</strain>
    </source>
</reference>
<dbReference type="GO" id="GO:0005886">
    <property type="term" value="C:plasma membrane"/>
    <property type="evidence" value="ECO:0007669"/>
    <property type="project" value="UniProtKB-SubCell"/>
</dbReference>
<dbReference type="AlphaFoldDB" id="A0A937D2S1"/>
<feature type="transmembrane region" description="Helical" evidence="7">
    <location>
        <begin position="208"/>
        <end position="239"/>
    </location>
</feature>
<dbReference type="InterPro" id="IPR035906">
    <property type="entry name" value="MetI-like_sf"/>
</dbReference>
<protein>
    <submittedName>
        <fullName evidence="9">ABC transporter permease</fullName>
    </submittedName>
</protein>
<dbReference type="InterPro" id="IPR000515">
    <property type="entry name" value="MetI-like"/>
</dbReference>
<dbReference type="PROSITE" id="PS50928">
    <property type="entry name" value="ABC_TM1"/>
    <property type="match status" value="1"/>
</dbReference>
<feature type="transmembrane region" description="Helical" evidence="7">
    <location>
        <begin position="125"/>
        <end position="148"/>
    </location>
</feature>
<evidence type="ECO:0000256" key="1">
    <source>
        <dbReference type="ARBA" id="ARBA00004651"/>
    </source>
</evidence>
<dbReference type="EMBL" id="JAEQNA010000006">
    <property type="protein sequence ID" value="MBL0421909.1"/>
    <property type="molecule type" value="Genomic_DNA"/>
</dbReference>
<dbReference type="GO" id="GO:0055085">
    <property type="term" value="P:transmembrane transport"/>
    <property type="evidence" value="ECO:0007669"/>
    <property type="project" value="InterPro"/>
</dbReference>
<feature type="transmembrane region" description="Helical" evidence="7">
    <location>
        <begin position="169"/>
        <end position="196"/>
    </location>
</feature>
<feature type="transmembrane region" description="Helical" evidence="7">
    <location>
        <begin position="66"/>
        <end position="86"/>
    </location>
</feature>
<gene>
    <name evidence="9" type="ORF">JI739_16285</name>
</gene>
<keyword evidence="2 7" id="KW-0813">Transport</keyword>
<evidence type="ECO:0000256" key="4">
    <source>
        <dbReference type="ARBA" id="ARBA00022692"/>
    </source>
</evidence>
<evidence type="ECO:0000313" key="9">
    <source>
        <dbReference type="EMBL" id="MBL0421909.1"/>
    </source>
</evidence>
<keyword evidence="6 7" id="KW-0472">Membrane</keyword>
<proteinExistence type="inferred from homology"/>
<evidence type="ECO:0000256" key="5">
    <source>
        <dbReference type="ARBA" id="ARBA00022989"/>
    </source>
</evidence>
<evidence type="ECO:0000256" key="3">
    <source>
        <dbReference type="ARBA" id="ARBA00022475"/>
    </source>
</evidence>
<comment type="caution">
    <text evidence="9">The sequence shown here is derived from an EMBL/GenBank/DDBJ whole genome shotgun (WGS) entry which is preliminary data.</text>
</comment>
<keyword evidence="4 7" id="KW-0812">Transmembrane</keyword>